<dbReference type="KEGG" id="dosa:Os11g0619000"/>
<dbReference type="Proteomes" id="UP000000763">
    <property type="component" value="Chromosome 11"/>
</dbReference>
<proteinExistence type="predicted"/>
<dbReference type="EMBL" id="AP008217">
    <property type="protein sequence ID" value="BAF28652.1"/>
    <property type="molecule type" value="Genomic_DNA"/>
</dbReference>
<name>A0A0P0Y4T3_ORYSJ</name>
<protein>
    <submittedName>
        <fullName evidence="1">Os11g0619000 protein</fullName>
    </submittedName>
</protein>
<evidence type="ECO:0000313" key="1">
    <source>
        <dbReference type="EMBL" id="BAF28652.1"/>
    </source>
</evidence>
<gene>
    <name evidence="1" type="ordered locus">Os11g0619000</name>
</gene>
<dbReference type="OMA" id="QSTIECH"/>
<reference evidence="2" key="2">
    <citation type="journal article" date="2008" name="Nucleic Acids Res.">
        <title>The rice annotation project database (RAP-DB): 2008 update.</title>
        <authorList>
            <consortium name="The rice annotation project (RAP)"/>
        </authorList>
    </citation>
    <scope>GENOME REANNOTATION</scope>
    <source>
        <strain evidence="2">cv. Nipponbare</strain>
    </source>
</reference>
<evidence type="ECO:0000313" key="2">
    <source>
        <dbReference type="Proteomes" id="UP000000763"/>
    </source>
</evidence>
<dbReference type="Gramene" id="Os11t0619000-01">
    <property type="protein sequence ID" value="Os11t0619000-01"/>
    <property type="gene ID" value="Os11g0619000"/>
</dbReference>
<dbReference type="AlphaFoldDB" id="A0A0P0Y4T3"/>
<accession>A0A0P0Y4T3</accession>
<reference evidence="1 2" key="1">
    <citation type="journal article" date="2005" name="Nature">
        <title>The map-based sequence of the rice genome.</title>
        <authorList>
            <consortium name="International rice genome sequencing project (IRGSP)"/>
            <person name="Matsumoto T."/>
            <person name="Wu J."/>
            <person name="Kanamori H."/>
            <person name="Katayose Y."/>
            <person name="Fujisawa M."/>
            <person name="Namiki N."/>
            <person name="Mizuno H."/>
            <person name="Yamamoto K."/>
            <person name="Antonio B.A."/>
            <person name="Baba T."/>
            <person name="Sakata K."/>
            <person name="Nagamura Y."/>
            <person name="Aoki H."/>
            <person name="Arikawa K."/>
            <person name="Arita K."/>
            <person name="Bito T."/>
            <person name="Chiden Y."/>
            <person name="Fujitsuka N."/>
            <person name="Fukunaka R."/>
            <person name="Hamada M."/>
            <person name="Harada C."/>
            <person name="Hayashi A."/>
            <person name="Hijishita S."/>
            <person name="Honda M."/>
            <person name="Hosokawa S."/>
            <person name="Ichikawa Y."/>
            <person name="Idonuma A."/>
            <person name="Iijima M."/>
            <person name="Ikeda M."/>
            <person name="Ikeno M."/>
            <person name="Ito K."/>
            <person name="Ito S."/>
            <person name="Ito T."/>
            <person name="Ito Y."/>
            <person name="Ito Y."/>
            <person name="Iwabuchi A."/>
            <person name="Kamiya K."/>
            <person name="Karasawa W."/>
            <person name="Kurita K."/>
            <person name="Katagiri S."/>
            <person name="Kikuta A."/>
            <person name="Kobayashi H."/>
            <person name="Kobayashi N."/>
            <person name="Machita K."/>
            <person name="Maehara T."/>
            <person name="Masukawa M."/>
            <person name="Mizubayashi T."/>
            <person name="Mukai Y."/>
            <person name="Nagasaki H."/>
            <person name="Nagata Y."/>
            <person name="Naito S."/>
            <person name="Nakashima M."/>
            <person name="Nakama Y."/>
            <person name="Nakamichi Y."/>
            <person name="Nakamura M."/>
            <person name="Meguro A."/>
            <person name="Negishi M."/>
            <person name="Ohta I."/>
            <person name="Ohta T."/>
            <person name="Okamoto M."/>
            <person name="Ono N."/>
            <person name="Saji S."/>
            <person name="Sakaguchi M."/>
            <person name="Sakai K."/>
            <person name="Shibata M."/>
            <person name="Shimokawa T."/>
            <person name="Song J."/>
            <person name="Takazaki Y."/>
            <person name="Terasawa K."/>
            <person name="Tsugane M."/>
            <person name="Tsuji K."/>
            <person name="Ueda S."/>
            <person name="Waki K."/>
            <person name="Yamagata H."/>
            <person name="Yamamoto M."/>
            <person name="Yamamoto S."/>
            <person name="Yamane H."/>
            <person name="Yoshiki S."/>
            <person name="Yoshihara R."/>
            <person name="Yukawa K."/>
            <person name="Zhong H."/>
            <person name="Yano M."/>
            <person name="Yuan Q."/>
            <person name="Ouyang S."/>
            <person name="Liu J."/>
            <person name="Jones K.M."/>
            <person name="Gansberger K."/>
            <person name="Moffat K."/>
            <person name="Hill J."/>
            <person name="Bera J."/>
            <person name="Fadrosh D."/>
            <person name="Jin S."/>
            <person name="Johri S."/>
            <person name="Kim M."/>
            <person name="Overton L."/>
            <person name="Reardon M."/>
            <person name="Tsitrin T."/>
            <person name="Vuong H."/>
            <person name="Weaver B."/>
            <person name="Ciecko A."/>
            <person name="Tallon L."/>
            <person name="Jackson J."/>
            <person name="Pai G."/>
            <person name="Aken S.V."/>
            <person name="Utterback T."/>
            <person name="Reidmuller S."/>
            <person name="Feldblyum T."/>
            <person name="Hsiao J."/>
            <person name="Zismann V."/>
            <person name="Iobst S."/>
            <person name="de Vazeille A.R."/>
            <person name="Buell C.R."/>
            <person name="Ying K."/>
            <person name="Li Y."/>
            <person name="Lu T."/>
            <person name="Huang Y."/>
            <person name="Zhao Q."/>
            <person name="Feng Q."/>
            <person name="Zhang L."/>
            <person name="Zhu J."/>
            <person name="Weng Q."/>
            <person name="Mu J."/>
            <person name="Lu Y."/>
            <person name="Fan D."/>
            <person name="Liu Y."/>
            <person name="Guan J."/>
            <person name="Zhang Y."/>
            <person name="Yu S."/>
            <person name="Liu X."/>
            <person name="Zhang Y."/>
            <person name="Hong G."/>
            <person name="Han B."/>
            <person name="Choisne N."/>
            <person name="Demange N."/>
            <person name="Orjeda G."/>
            <person name="Samain S."/>
            <person name="Cattolico L."/>
            <person name="Pelletier E."/>
            <person name="Couloux A."/>
            <person name="Segurens B."/>
            <person name="Wincker P."/>
            <person name="D'Hont A."/>
            <person name="Scarpelli C."/>
            <person name="Weissenbach J."/>
            <person name="Salanoubat M."/>
            <person name="Quetier F."/>
            <person name="Yu Y."/>
            <person name="Kim H.R."/>
            <person name="Rambo T."/>
            <person name="Currie J."/>
            <person name="Collura K."/>
            <person name="Luo M."/>
            <person name="Yang T."/>
            <person name="Ammiraju J.S.S."/>
            <person name="Engler F."/>
            <person name="Soderlund C."/>
            <person name="Wing R.A."/>
            <person name="Palmer L.E."/>
            <person name="de la Bastide M."/>
            <person name="Spiegel L."/>
            <person name="Nascimento L."/>
            <person name="Zutavern T."/>
            <person name="O'Shaughnessy A."/>
            <person name="Dike S."/>
            <person name="Dedhia N."/>
            <person name="Preston R."/>
            <person name="Balija V."/>
            <person name="McCombie W.R."/>
            <person name="Chow T."/>
            <person name="Chen H."/>
            <person name="Chung M."/>
            <person name="Chen C."/>
            <person name="Shaw J."/>
            <person name="Wu H."/>
            <person name="Hsiao K."/>
            <person name="Chao Y."/>
            <person name="Chu M."/>
            <person name="Cheng C."/>
            <person name="Hour A."/>
            <person name="Lee P."/>
            <person name="Lin S."/>
            <person name="Lin Y."/>
            <person name="Liou J."/>
            <person name="Liu S."/>
            <person name="Hsing Y."/>
            <person name="Raghuvanshi S."/>
            <person name="Mohanty A."/>
            <person name="Bharti A.K."/>
            <person name="Gaur A."/>
            <person name="Gupta V."/>
            <person name="Kumar D."/>
            <person name="Ravi V."/>
            <person name="Vij S."/>
            <person name="Kapur A."/>
            <person name="Khurana P."/>
            <person name="Khurana P."/>
            <person name="Khurana J.P."/>
            <person name="Tyagi A.K."/>
            <person name="Gaikwad K."/>
            <person name="Singh A."/>
            <person name="Dalal V."/>
            <person name="Srivastava S."/>
            <person name="Dixit A."/>
            <person name="Pal A.K."/>
            <person name="Ghazi I.A."/>
            <person name="Yadav M."/>
            <person name="Pandit A."/>
            <person name="Bhargava A."/>
            <person name="Sureshbabu K."/>
            <person name="Batra K."/>
            <person name="Sharma T.R."/>
            <person name="Mohapatra T."/>
            <person name="Singh N.K."/>
            <person name="Messing J."/>
            <person name="Nelson A.B."/>
            <person name="Fuks G."/>
            <person name="Kavchok S."/>
            <person name="Keizer G."/>
            <person name="Linton E."/>
            <person name="Llaca V."/>
            <person name="Song R."/>
            <person name="Tanyolac B."/>
            <person name="Young S."/>
            <person name="Ho-Il K."/>
            <person name="Hahn J.H."/>
            <person name="Sangsakoo G."/>
            <person name="Vanavichit A."/>
            <person name="de Mattos Luiz.A.T."/>
            <person name="Zimmer P.D."/>
            <person name="Malone G."/>
            <person name="Dellagostin O."/>
            <person name="de Oliveira A.C."/>
            <person name="Bevan M."/>
            <person name="Bancroft I."/>
            <person name="Minx P."/>
            <person name="Cordum H."/>
            <person name="Wilson R."/>
            <person name="Cheng Z."/>
            <person name="Jin W."/>
            <person name="Jiang J."/>
            <person name="Leong S.A."/>
            <person name="Iwama H."/>
            <person name="Gojobori T."/>
            <person name="Itoh T."/>
            <person name="Niimura Y."/>
            <person name="Fujii Y."/>
            <person name="Habara T."/>
            <person name="Sakai H."/>
            <person name="Sato Y."/>
            <person name="Wilson G."/>
            <person name="Kumar K."/>
            <person name="McCouch S."/>
            <person name="Juretic N."/>
            <person name="Hoen D."/>
            <person name="Wright S."/>
            <person name="Bruskiewich R."/>
            <person name="Bureau T."/>
            <person name="Miyao A."/>
            <person name="Hirochika H."/>
            <person name="Nishikawa T."/>
            <person name="Kadowaki K."/>
            <person name="Sugiura M."/>
            <person name="Burr B."/>
            <person name="Sasaki T."/>
        </authorList>
    </citation>
    <scope>NUCLEOTIDE SEQUENCE [LARGE SCALE GENOMIC DNA]</scope>
    <source>
        <strain evidence="2">cv. Nipponbare</strain>
    </source>
</reference>
<sequence length="102" mass="11783">MCNNIRYQNCLVFNRAIMATCKKRGTISLRIITMVGSCLNCQISLKHHRMFDYVASAQSTIECHLEFSLLSFDHLINLSPWVLPYEFCKIISITHISIKIKC</sequence>
<organism evidence="1 2">
    <name type="scientific">Oryza sativa subsp. japonica</name>
    <name type="common">Rice</name>
    <dbReference type="NCBI Taxonomy" id="39947"/>
    <lineage>
        <taxon>Eukaryota</taxon>
        <taxon>Viridiplantae</taxon>
        <taxon>Streptophyta</taxon>
        <taxon>Embryophyta</taxon>
        <taxon>Tracheophyta</taxon>
        <taxon>Spermatophyta</taxon>
        <taxon>Magnoliopsida</taxon>
        <taxon>Liliopsida</taxon>
        <taxon>Poales</taxon>
        <taxon>Poaceae</taxon>
        <taxon>BOP clade</taxon>
        <taxon>Oryzoideae</taxon>
        <taxon>Oryzeae</taxon>
        <taxon>Oryzinae</taxon>
        <taxon>Oryza</taxon>
        <taxon>Oryza sativa</taxon>
    </lineage>
</organism>